<dbReference type="GO" id="GO:0043720">
    <property type="term" value="F:3-keto-5-aminohexanoate cleavage activity"/>
    <property type="evidence" value="ECO:0007669"/>
    <property type="project" value="InterPro"/>
</dbReference>
<evidence type="ECO:0000313" key="7">
    <source>
        <dbReference type="Proteomes" id="UP000422764"/>
    </source>
</evidence>
<dbReference type="Pfam" id="PF05853">
    <property type="entry name" value="BKACE"/>
    <property type="match status" value="1"/>
</dbReference>
<evidence type="ECO:0000256" key="2">
    <source>
        <dbReference type="ARBA" id="ARBA00022679"/>
    </source>
</evidence>
<evidence type="ECO:0000256" key="3">
    <source>
        <dbReference type="ARBA" id="ARBA00022723"/>
    </source>
</evidence>
<dbReference type="AlphaFoldDB" id="A0A6I6EYL3"/>
<protein>
    <submittedName>
        <fullName evidence="6">3-keto-5-aminohexanoate cleavage protein</fullName>
    </submittedName>
</protein>
<dbReference type="InterPro" id="IPR013785">
    <property type="entry name" value="Aldolase_TIM"/>
</dbReference>
<keyword evidence="7" id="KW-1185">Reference proteome</keyword>
<keyword evidence="5" id="KW-0472">Membrane</keyword>
<dbReference type="PANTHER" id="PTHR37418">
    <property type="entry name" value="3-KETO-5-AMINOHEXANOATE CLEAVAGE ENZYME-RELATED"/>
    <property type="match status" value="1"/>
</dbReference>
<keyword evidence="3" id="KW-0479">Metal-binding</keyword>
<keyword evidence="5" id="KW-0812">Transmembrane</keyword>
<dbReference type="EMBL" id="CP046522">
    <property type="protein sequence ID" value="QGU95371.1"/>
    <property type="molecule type" value="Genomic_DNA"/>
</dbReference>
<keyword evidence="2" id="KW-0808">Transferase</keyword>
<evidence type="ECO:0000313" key="6">
    <source>
        <dbReference type="EMBL" id="QGU95371.1"/>
    </source>
</evidence>
<accession>A0A6I6EYL3</accession>
<proteinExistence type="predicted"/>
<dbReference type="InterPro" id="IPR008567">
    <property type="entry name" value="BKACE"/>
</dbReference>
<name>A0A6I6EYL3_9CLOT</name>
<keyword evidence="5" id="KW-1133">Transmembrane helix</keyword>
<evidence type="ECO:0000256" key="4">
    <source>
        <dbReference type="ARBA" id="ARBA00022833"/>
    </source>
</evidence>
<organism evidence="6 7">
    <name type="scientific">Clostridium bovifaecis</name>
    <dbReference type="NCBI Taxonomy" id="2184719"/>
    <lineage>
        <taxon>Bacteria</taxon>
        <taxon>Bacillati</taxon>
        <taxon>Bacillota</taxon>
        <taxon>Clostridia</taxon>
        <taxon>Eubacteriales</taxon>
        <taxon>Clostridiaceae</taxon>
        <taxon>Clostridium</taxon>
    </lineage>
</organism>
<keyword evidence="4" id="KW-0862">Zinc</keyword>
<dbReference type="Proteomes" id="UP000422764">
    <property type="component" value="Chromosome"/>
</dbReference>
<sequence length="309" mass="33859">MAKKKIIVQAAITGAIHTPTMTPYLPVGVEGIARNAIDAANAGASILHIHTRKENGEPSSDVGLTRQILSKIKGASDVIIGITTGGAIGMSVKERLAPISELQPEIASCNSGSMNFVLSELSKNLENPKYDWEKPFLEGTYGKVFLNTFEDLEYCINIMNENGTKPEFEIFDVGMINNLAYFLKKGIIKKPMYLQFVLGVLGGIPLTIQNVMFLIETAKKQLGDDIMFSMIAGGRRNFRYETLSAICGGNVRVGLEDSIYLNPAGKLAESNAQQVEKIIDILHKLDFEVATPDEAREMLQLKGKNNTNF</sequence>
<evidence type="ECO:0000256" key="1">
    <source>
        <dbReference type="ARBA" id="ARBA00001947"/>
    </source>
</evidence>
<dbReference type="Gene3D" id="3.20.20.70">
    <property type="entry name" value="Aldolase class I"/>
    <property type="match status" value="1"/>
</dbReference>
<gene>
    <name evidence="6" type="ORF">GOM49_09975</name>
</gene>
<reference evidence="6 7" key="1">
    <citation type="submission" date="2019-12" db="EMBL/GenBank/DDBJ databases">
        <title>Genome sequenceing of Clostridium bovifaecis.</title>
        <authorList>
            <person name="Yao Y."/>
        </authorList>
    </citation>
    <scope>NUCLEOTIDE SEQUENCE [LARGE SCALE GENOMIC DNA]</scope>
    <source>
        <strain evidence="6 7">BXX</strain>
    </source>
</reference>
<evidence type="ECO:0000256" key="5">
    <source>
        <dbReference type="SAM" id="Phobius"/>
    </source>
</evidence>
<dbReference type="PANTHER" id="PTHR37418:SF2">
    <property type="entry name" value="3-KETO-5-AMINOHEXANOATE CLEAVAGE ENZYME"/>
    <property type="match status" value="1"/>
</dbReference>
<feature type="transmembrane region" description="Helical" evidence="5">
    <location>
        <begin position="193"/>
        <end position="215"/>
    </location>
</feature>
<comment type="cofactor">
    <cofactor evidence="1">
        <name>Zn(2+)</name>
        <dbReference type="ChEBI" id="CHEBI:29105"/>
    </cofactor>
</comment>
<dbReference type="GO" id="GO:0046872">
    <property type="term" value="F:metal ion binding"/>
    <property type="evidence" value="ECO:0007669"/>
    <property type="project" value="UniProtKB-KW"/>
</dbReference>